<dbReference type="Proteomes" id="UP001295444">
    <property type="component" value="Chromosome 01"/>
</dbReference>
<name>A0AAD1R6T5_PELCU</name>
<proteinExistence type="predicted"/>
<feature type="chain" id="PRO_5042125792" evidence="1">
    <location>
        <begin position="19"/>
        <end position="179"/>
    </location>
</feature>
<keyword evidence="1" id="KW-0732">Signal</keyword>
<dbReference type="EMBL" id="OW240912">
    <property type="protein sequence ID" value="CAH2224945.1"/>
    <property type="molecule type" value="Genomic_DNA"/>
</dbReference>
<accession>A0AAD1R6T5</accession>
<reference evidence="2" key="1">
    <citation type="submission" date="2022-03" db="EMBL/GenBank/DDBJ databases">
        <authorList>
            <person name="Alioto T."/>
            <person name="Alioto T."/>
            <person name="Gomez Garrido J."/>
        </authorList>
    </citation>
    <scope>NUCLEOTIDE SEQUENCE</scope>
</reference>
<feature type="signal peptide" evidence="1">
    <location>
        <begin position="1"/>
        <end position="18"/>
    </location>
</feature>
<protein>
    <submittedName>
        <fullName evidence="2">Uncharacterized protein</fullName>
    </submittedName>
</protein>
<evidence type="ECO:0000313" key="3">
    <source>
        <dbReference type="Proteomes" id="UP001295444"/>
    </source>
</evidence>
<dbReference type="AlphaFoldDB" id="A0AAD1R6T5"/>
<keyword evidence="3" id="KW-1185">Reference proteome</keyword>
<sequence length="179" mass="19378">MSVWILLLVVLIVLKVSALYSSTDFTLKLNSQMVTWCSSKLSGSPDVLELDDGNSCFADPCLDICICSTLLADDPAQVGEELYFFQGTSIQGDCVNVAEVGLKDLGLLLEDDESNLCCCSCQHTDFLLHLLLDVGEKCEVIGKVQVIQLTPQGPLDSIFVFAGGCLHDPVNGNEEEERG</sequence>
<evidence type="ECO:0000256" key="1">
    <source>
        <dbReference type="SAM" id="SignalP"/>
    </source>
</evidence>
<organism evidence="2 3">
    <name type="scientific">Pelobates cultripes</name>
    <name type="common">Western spadefoot toad</name>
    <dbReference type="NCBI Taxonomy" id="61616"/>
    <lineage>
        <taxon>Eukaryota</taxon>
        <taxon>Metazoa</taxon>
        <taxon>Chordata</taxon>
        <taxon>Craniata</taxon>
        <taxon>Vertebrata</taxon>
        <taxon>Euteleostomi</taxon>
        <taxon>Amphibia</taxon>
        <taxon>Batrachia</taxon>
        <taxon>Anura</taxon>
        <taxon>Pelobatoidea</taxon>
        <taxon>Pelobatidae</taxon>
        <taxon>Pelobates</taxon>
    </lineage>
</organism>
<evidence type="ECO:0000313" key="2">
    <source>
        <dbReference type="EMBL" id="CAH2224945.1"/>
    </source>
</evidence>
<gene>
    <name evidence="2" type="ORF">PECUL_23A015367</name>
</gene>